<evidence type="ECO:0000256" key="1">
    <source>
        <dbReference type="SAM" id="MobiDB-lite"/>
    </source>
</evidence>
<name>A0A9P4LD19_9PLEO</name>
<accession>A0A9P4LD19</accession>
<evidence type="ECO:0000256" key="2">
    <source>
        <dbReference type="SAM" id="Phobius"/>
    </source>
</evidence>
<keyword evidence="2" id="KW-0472">Membrane</keyword>
<dbReference type="Proteomes" id="UP000800039">
    <property type="component" value="Unassembled WGS sequence"/>
</dbReference>
<dbReference type="RefSeq" id="XP_040793158.1">
    <property type="nucleotide sequence ID" value="XM_040927060.1"/>
</dbReference>
<dbReference type="GeneID" id="63844312"/>
<sequence length="153" mass="16637">MLSRFCAASTLIQRGVFLTAHASFHTLSTRASVNRGKSKGRGTHVAKWQLALIIIASVVGFLLLTLLSVGIIRWHRAKRTEPVIIEESLEMQGPGPDGVKASGEGESVQKNKPGAEDTSGKSKEPDIRDHNRALDRPPARAYNQPRGYVGRKG</sequence>
<protein>
    <submittedName>
        <fullName evidence="3">Uncharacterized protein</fullName>
    </submittedName>
</protein>
<keyword evidence="2" id="KW-1133">Transmembrane helix</keyword>
<keyword evidence="4" id="KW-1185">Reference proteome</keyword>
<reference evidence="3" key="1">
    <citation type="submission" date="2020-01" db="EMBL/GenBank/DDBJ databases">
        <authorList>
            <consortium name="DOE Joint Genome Institute"/>
            <person name="Haridas S."/>
            <person name="Albert R."/>
            <person name="Binder M."/>
            <person name="Bloem J."/>
            <person name="Labutti K."/>
            <person name="Salamov A."/>
            <person name="Andreopoulos B."/>
            <person name="Baker S.E."/>
            <person name="Barry K."/>
            <person name="Bills G."/>
            <person name="Bluhm B.H."/>
            <person name="Cannon C."/>
            <person name="Castanera R."/>
            <person name="Culley D.E."/>
            <person name="Daum C."/>
            <person name="Ezra D."/>
            <person name="Gonzalez J.B."/>
            <person name="Henrissat B."/>
            <person name="Kuo A."/>
            <person name="Liang C."/>
            <person name="Lipzen A."/>
            <person name="Lutzoni F."/>
            <person name="Magnuson J."/>
            <person name="Mondo S."/>
            <person name="Nolan M."/>
            <person name="Ohm R."/>
            <person name="Pangilinan J."/>
            <person name="Park H.-J."/>
            <person name="Ramirez L."/>
            <person name="Alfaro M."/>
            <person name="Sun H."/>
            <person name="Tritt A."/>
            <person name="Yoshinaga Y."/>
            <person name="Zwiers L.-H."/>
            <person name="Turgeon B.G."/>
            <person name="Goodwin S.B."/>
            <person name="Spatafora J.W."/>
            <person name="Crous P.W."/>
            <person name="Grigoriev I.V."/>
        </authorList>
    </citation>
    <scope>NUCLEOTIDE SEQUENCE</scope>
    <source>
        <strain evidence="3">CBS 394.84</strain>
    </source>
</reference>
<dbReference type="OrthoDB" id="10613056at2759"/>
<organism evidence="3 4">
    <name type="scientific">Cucurbitaria berberidis CBS 394.84</name>
    <dbReference type="NCBI Taxonomy" id="1168544"/>
    <lineage>
        <taxon>Eukaryota</taxon>
        <taxon>Fungi</taxon>
        <taxon>Dikarya</taxon>
        <taxon>Ascomycota</taxon>
        <taxon>Pezizomycotina</taxon>
        <taxon>Dothideomycetes</taxon>
        <taxon>Pleosporomycetidae</taxon>
        <taxon>Pleosporales</taxon>
        <taxon>Pleosporineae</taxon>
        <taxon>Cucurbitariaceae</taxon>
        <taxon>Cucurbitaria</taxon>
    </lineage>
</organism>
<feature type="compositionally biased region" description="Basic and acidic residues" evidence="1">
    <location>
        <begin position="107"/>
        <end position="138"/>
    </location>
</feature>
<feature type="transmembrane region" description="Helical" evidence="2">
    <location>
        <begin position="46"/>
        <end position="72"/>
    </location>
</feature>
<dbReference type="EMBL" id="ML976614">
    <property type="protein sequence ID" value="KAF1850595.1"/>
    <property type="molecule type" value="Genomic_DNA"/>
</dbReference>
<gene>
    <name evidence="3" type="ORF">K460DRAFT_18193</name>
</gene>
<evidence type="ECO:0000313" key="3">
    <source>
        <dbReference type="EMBL" id="KAF1850595.1"/>
    </source>
</evidence>
<proteinExistence type="predicted"/>
<comment type="caution">
    <text evidence="3">The sequence shown here is derived from an EMBL/GenBank/DDBJ whole genome shotgun (WGS) entry which is preliminary data.</text>
</comment>
<feature type="region of interest" description="Disordered" evidence="1">
    <location>
        <begin position="85"/>
        <end position="153"/>
    </location>
</feature>
<evidence type="ECO:0000313" key="4">
    <source>
        <dbReference type="Proteomes" id="UP000800039"/>
    </source>
</evidence>
<dbReference type="AlphaFoldDB" id="A0A9P4LD19"/>
<keyword evidence="2" id="KW-0812">Transmembrane</keyword>